<dbReference type="Proteomes" id="UP000274496">
    <property type="component" value="Chromosome"/>
</dbReference>
<dbReference type="AlphaFoldDB" id="A0ABD7UTX5"/>
<dbReference type="SUPFAM" id="SSF54919">
    <property type="entry name" value="Nucleoside diphosphate kinase, NDK"/>
    <property type="match status" value="1"/>
</dbReference>
<sequence length="65" mass="7741">MEQTFFMIKPYGVKQGEVVGEVLRWIERLRFTFKRFEPRQASSKYLAKHDEALVINLLILNLKLT</sequence>
<dbReference type="InterPro" id="IPR036850">
    <property type="entry name" value="NDK-like_dom_sf"/>
</dbReference>
<dbReference type="Gene3D" id="3.30.70.141">
    <property type="entry name" value="Nucleoside diphosphate kinase-like domain"/>
    <property type="match status" value="1"/>
</dbReference>
<gene>
    <name evidence="1" type="ORF">SP119_0785</name>
</gene>
<evidence type="ECO:0000313" key="1">
    <source>
        <dbReference type="EMBL" id="VDC39073.1"/>
    </source>
</evidence>
<protein>
    <submittedName>
        <fullName evidence="1">Nucleoside-diphosphate kinase, partial</fullName>
    </submittedName>
</protein>
<proteinExistence type="predicted"/>
<accession>A0ABD7UTX5</accession>
<reference evidence="1 2" key="1">
    <citation type="submission" date="2018-10" db="EMBL/GenBank/DDBJ databases">
        <authorList>
            <person name="Rosinski-Chupin I."/>
        </authorList>
    </citation>
    <scope>NUCLEOTIDE SEQUENCE [LARGE SCALE GENOMIC DNA]</scope>
    <source>
        <strain evidence="1 2">S119</strain>
    </source>
</reference>
<dbReference type="GO" id="GO:0016301">
    <property type="term" value="F:kinase activity"/>
    <property type="evidence" value="ECO:0007669"/>
    <property type="project" value="UniProtKB-KW"/>
</dbReference>
<organism evidence="1 2">
    <name type="scientific">Streptococcus pyogenes</name>
    <dbReference type="NCBI Taxonomy" id="1314"/>
    <lineage>
        <taxon>Bacteria</taxon>
        <taxon>Bacillati</taxon>
        <taxon>Bacillota</taxon>
        <taxon>Bacilli</taxon>
        <taxon>Lactobacillales</taxon>
        <taxon>Streptococcaceae</taxon>
        <taxon>Streptococcus</taxon>
    </lineage>
</organism>
<keyword evidence="1" id="KW-0418">Kinase</keyword>
<evidence type="ECO:0000313" key="2">
    <source>
        <dbReference type="Proteomes" id="UP000274496"/>
    </source>
</evidence>
<name>A0ABD7UTX5_STRPY</name>
<keyword evidence="1" id="KW-0808">Transferase</keyword>
<dbReference type="EMBL" id="LR031521">
    <property type="protein sequence ID" value="VDC39073.1"/>
    <property type="molecule type" value="Genomic_DNA"/>
</dbReference>